<dbReference type="KEGG" id="bsto:C0V70_10765"/>
<name>A0A2K9NSS4_BACTC</name>
<dbReference type="InterPro" id="IPR036909">
    <property type="entry name" value="Cyt_c-like_dom_sf"/>
</dbReference>
<evidence type="ECO:0000313" key="6">
    <source>
        <dbReference type="EMBL" id="AUN98573.1"/>
    </source>
</evidence>
<protein>
    <submittedName>
        <fullName evidence="6">Cytochrome C</fullName>
    </submittedName>
</protein>
<dbReference type="AlphaFoldDB" id="A0A2K9NSS4"/>
<organism evidence="6 7">
    <name type="scientific">Bacteriovorax stolpii</name>
    <name type="common">Bdellovibrio stolpii</name>
    <dbReference type="NCBI Taxonomy" id="960"/>
    <lineage>
        <taxon>Bacteria</taxon>
        <taxon>Pseudomonadati</taxon>
        <taxon>Bdellovibrionota</taxon>
        <taxon>Bacteriovoracia</taxon>
        <taxon>Bacteriovoracales</taxon>
        <taxon>Bacteriovoracaceae</taxon>
        <taxon>Bacteriovorax</taxon>
    </lineage>
</organism>
<dbReference type="InterPro" id="IPR050597">
    <property type="entry name" value="Cytochrome_c_Oxidase_Subunit"/>
</dbReference>
<evidence type="ECO:0000256" key="4">
    <source>
        <dbReference type="ARBA" id="ARBA00022982"/>
    </source>
</evidence>
<dbReference type="PROSITE" id="PS51007">
    <property type="entry name" value="CYTC"/>
    <property type="match status" value="1"/>
</dbReference>
<dbReference type="GO" id="GO:0009055">
    <property type="term" value="F:electron transfer activity"/>
    <property type="evidence" value="ECO:0007669"/>
    <property type="project" value="InterPro"/>
</dbReference>
<dbReference type="RefSeq" id="WP_102243864.1">
    <property type="nucleotide sequence ID" value="NZ_CP025704.1"/>
</dbReference>
<reference evidence="6 7" key="1">
    <citation type="submission" date="2018-01" db="EMBL/GenBank/DDBJ databases">
        <title>Complete genome sequence of Bacteriovorax stolpii DSM12778.</title>
        <authorList>
            <person name="Tang B."/>
            <person name="Chang J."/>
        </authorList>
    </citation>
    <scope>NUCLEOTIDE SEQUENCE [LARGE SCALE GENOMIC DNA]</scope>
    <source>
        <strain evidence="6 7">DSM 12778</strain>
    </source>
</reference>
<dbReference type="OrthoDB" id="9796421at2"/>
<evidence type="ECO:0000256" key="1">
    <source>
        <dbReference type="ARBA" id="ARBA00022448"/>
    </source>
</evidence>
<accession>A0A2K9NSS4</accession>
<evidence type="ECO:0000256" key="2">
    <source>
        <dbReference type="ARBA" id="ARBA00022617"/>
    </source>
</evidence>
<dbReference type="GO" id="GO:0046872">
    <property type="term" value="F:metal ion binding"/>
    <property type="evidence" value="ECO:0007669"/>
    <property type="project" value="UniProtKB-KW"/>
</dbReference>
<dbReference type="Gene3D" id="1.10.760.10">
    <property type="entry name" value="Cytochrome c-like domain"/>
    <property type="match status" value="1"/>
</dbReference>
<keyword evidence="2" id="KW-0349">Heme</keyword>
<dbReference type="Pfam" id="PF00034">
    <property type="entry name" value="Cytochrom_C"/>
    <property type="match status" value="1"/>
</dbReference>
<dbReference type="EMBL" id="CP025704">
    <property type="protein sequence ID" value="AUN98573.1"/>
    <property type="molecule type" value="Genomic_DNA"/>
</dbReference>
<gene>
    <name evidence="6" type="ORF">C0V70_10765</name>
</gene>
<keyword evidence="3" id="KW-0479">Metal-binding</keyword>
<dbReference type="PANTHER" id="PTHR33751">
    <property type="entry name" value="CBB3-TYPE CYTOCHROME C OXIDASE SUBUNIT FIXP"/>
    <property type="match status" value="1"/>
</dbReference>
<dbReference type="Proteomes" id="UP000235584">
    <property type="component" value="Chromosome"/>
</dbReference>
<dbReference type="InterPro" id="IPR009056">
    <property type="entry name" value="Cyt_c-like_dom"/>
</dbReference>
<evidence type="ECO:0000256" key="5">
    <source>
        <dbReference type="ARBA" id="ARBA00023004"/>
    </source>
</evidence>
<keyword evidence="7" id="KW-1185">Reference proteome</keyword>
<evidence type="ECO:0000256" key="3">
    <source>
        <dbReference type="ARBA" id="ARBA00022723"/>
    </source>
</evidence>
<keyword evidence="4" id="KW-0249">Electron transport</keyword>
<evidence type="ECO:0000313" key="7">
    <source>
        <dbReference type="Proteomes" id="UP000235584"/>
    </source>
</evidence>
<dbReference type="SUPFAM" id="SSF46626">
    <property type="entry name" value="Cytochrome c"/>
    <property type="match status" value="1"/>
</dbReference>
<dbReference type="GO" id="GO:0020037">
    <property type="term" value="F:heme binding"/>
    <property type="evidence" value="ECO:0007669"/>
    <property type="project" value="InterPro"/>
</dbReference>
<sequence length="101" mass="10914">MKSVLSLVSVFVLSSLLSTGFAQDAAKGKALYATCIQCHGENGEGNLAKKAPKLSGQHDWYVVKQVTEIKSGVRKNPDMQPYVKGLSDQDIKDLAAYIVTL</sequence>
<keyword evidence="1" id="KW-0813">Transport</keyword>
<keyword evidence="5" id="KW-0408">Iron</keyword>
<dbReference type="PANTHER" id="PTHR33751:SF9">
    <property type="entry name" value="CYTOCHROME C4"/>
    <property type="match status" value="1"/>
</dbReference>
<proteinExistence type="predicted"/>